<accession>A0A916NE95</accession>
<feature type="transmembrane region" description="Helical" evidence="1">
    <location>
        <begin position="106"/>
        <end position="127"/>
    </location>
</feature>
<dbReference type="Proteomes" id="UP000680038">
    <property type="component" value="Unassembled WGS sequence"/>
</dbReference>
<gene>
    <name evidence="2" type="ORF">DYBT9275_05964</name>
</gene>
<keyword evidence="1" id="KW-1133">Transmembrane helix</keyword>
<dbReference type="EMBL" id="CAJRAF010000004">
    <property type="protein sequence ID" value="CAG5018249.1"/>
    <property type="molecule type" value="Genomic_DNA"/>
</dbReference>
<dbReference type="RefSeq" id="WP_215242274.1">
    <property type="nucleotide sequence ID" value="NZ_CAJRAF010000004.1"/>
</dbReference>
<dbReference type="AlphaFoldDB" id="A0A916NE95"/>
<keyword evidence="1" id="KW-0472">Membrane</keyword>
<protein>
    <recommendedName>
        <fullName evidence="4">DUF2938 domain-containing protein</fullName>
    </recommendedName>
</protein>
<evidence type="ECO:0000313" key="3">
    <source>
        <dbReference type="Proteomes" id="UP000680038"/>
    </source>
</evidence>
<sequence length="164" mass="18684">MEHMLNENWLLTVPMIITSGIAGTTLMTAYLLLVGFATDKMFRTTKILGKMVTDTRPAANEPSRLSRKTLTSISGILIHYLMGILFMTIFFLLWKKGIGYPNYFSGIVFGFISGVAAIGIWYTAFRLRLCPPDVNPKAYFLHIFIGHFFFVWGCFYTFQILSRV</sequence>
<name>A0A916NE95_9BACT</name>
<feature type="transmembrane region" description="Helical" evidence="1">
    <location>
        <begin position="139"/>
        <end position="161"/>
    </location>
</feature>
<evidence type="ECO:0000256" key="1">
    <source>
        <dbReference type="SAM" id="Phobius"/>
    </source>
</evidence>
<organism evidence="2 3">
    <name type="scientific">Dyadobacter helix</name>
    <dbReference type="NCBI Taxonomy" id="2822344"/>
    <lineage>
        <taxon>Bacteria</taxon>
        <taxon>Pseudomonadati</taxon>
        <taxon>Bacteroidota</taxon>
        <taxon>Cytophagia</taxon>
        <taxon>Cytophagales</taxon>
        <taxon>Spirosomataceae</taxon>
        <taxon>Dyadobacter</taxon>
    </lineage>
</organism>
<evidence type="ECO:0000313" key="2">
    <source>
        <dbReference type="EMBL" id="CAG5018249.1"/>
    </source>
</evidence>
<comment type="caution">
    <text evidence="2">The sequence shown here is derived from an EMBL/GenBank/DDBJ whole genome shotgun (WGS) entry which is preliminary data.</text>
</comment>
<feature type="transmembrane region" description="Helical" evidence="1">
    <location>
        <begin position="73"/>
        <end position="94"/>
    </location>
</feature>
<keyword evidence="1" id="KW-0812">Transmembrane</keyword>
<feature type="transmembrane region" description="Helical" evidence="1">
    <location>
        <begin position="12"/>
        <end position="37"/>
    </location>
</feature>
<proteinExistence type="predicted"/>
<reference evidence="2" key="1">
    <citation type="submission" date="2021-04" db="EMBL/GenBank/DDBJ databases">
        <authorList>
            <person name="Rodrigo-Torres L."/>
            <person name="Arahal R. D."/>
            <person name="Lucena T."/>
        </authorList>
    </citation>
    <scope>NUCLEOTIDE SEQUENCE</scope>
    <source>
        <strain evidence="2">CECT 9275</strain>
    </source>
</reference>
<evidence type="ECO:0008006" key="4">
    <source>
        <dbReference type="Google" id="ProtNLM"/>
    </source>
</evidence>
<keyword evidence="3" id="KW-1185">Reference proteome</keyword>